<dbReference type="InterPro" id="IPR012338">
    <property type="entry name" value="Beta-lactam/transpept-like"/>
</dbReference>
<dbReference type="EMBL" id="JAGTJJ010000007">
    <property type="protein sequence ID" value="MDC3982160.1"/>
    <property type="molecule type" value="Genomic_DNA"/>
</dbReference>
<feature type="chain" id="PRO_5040778042" evidence="3">
    <location>
        <begin position="21"/>
        <end position="431"/>
    </location>
</feature>
<evidence type="ECO:0000256" key="3">
    <source>
        <dbReference type="SAM" id="SignalP"/>
    </source>
</evidence>
<keyword evidence="5" id="KW-0378">Hydrolase</keyword>
<dbReference type="SUPFAM" id="SSF56601">
    <property type="entry name" value="beta-lactamase/transpeptidase-like"/>
    <property type="match status" value="1"/>
</dbReference>
<organism evidence="5 6">
    <name type="scientific">Polyangium jinanense</name>
    <dbReference type="NCBI Taxonomy" id="2829994"/>
    <lineage>
        <taxon>Bacteria</taxon>
        <taxon>Pseudomonadati</taxon>
        <taxon>Myxococcota</taxon>
        <taxon>Polyangia</taxon>
        <taxon>Polyangiales</taxon>
        <taxon>Polyangiaceae</taxon>
        <taxon>Polyangium</taxon>
    </lineage>
</organism>
<dbReference type="InterPro" id="IPR045155">
    <property type="entry name" value="Beta-lactam_cat"/>
</dbReference>
<proteinExistence type="predicted"/>
<dbReference type="GO" id="GO:0046677">
    <property type="term" value="P:response to antibiotic"/>
    <property type="evidence" value="ECO:0007669"/>
    <property type="project" value="InterPro"/>
</dbReference>
<dbReference type="GO" id="GO:0008800">
    <property type="term" value="F:beta-lactamase activity"/>
    <property type="evidence" value="ECO:0007669"/>
    <property type="project" value="UniProtKB-EC"/>
</dbReference>
<feature type="domain" description="Beta-lactamase class A catalytic" evidence="4">
    <location>
        <begin position="169"/>
        <end position="270"/>
    </location>
</feature>
<feature type="signal peptide" evidence="3">
    <location>
        <begin position="1"/>
        <end position="20"/>
    </location>
</feature>
<comment type="caution">
    <text evidence="5">The sequence shown here is derived from an EMBL/GenBank/DDBJ whole genome shotgun (WGS) entry which is preliminary data.</text>
</comment>
<dbReference type="Gene3D" id="3.40.710.10">
    <property type="entry name" value="DD-peptidase/beta-lactamase superfamily"/>
    <property type="match status" value="1"/>
</dbReference>
<evidence type="ECO:0000256" key="1">
    <source>
        <dbReference type="ARBA" id="ARBA00001526"/>
    </source>
</evidence>
<evidence type="ECO:0000313" key="5">
    <source>
        <dbReference type="EMBL" id="MDC3982160.1"/>
    </source>
</evidence>
<evidence type="ECO:0000313" key="6">
    <source>
        <dbReference type="Proteomes" id="UP001151081"/>
    </source>
</evidence>
<feature type="region of interest" description="Disordered" evidence="2">
    <location>
        <begin position="25"/>
        <end position="56"/>
    </location>
</feature>
<dbReference type="Proteomes" id="UP001151081">
    <property type="component" value="Unassembled WGS sequence"/>
</dbReference>
<comment type="catalytic activity">
    <reaction evidence="1">
        <text>a beta-lactam + H2O = a substituted beta-amino acid</text>
        <dbReference type="Rhea" id="RHEA:20401"/>
        <dbReference type="ChEBI" id="CHEBI:15377"/>
        <dbReference type="ChEBI" id="CHEBI:35627"/>
        <dbReference type="ChEBI" id="CHEBI:140347"/>
        <dbReference type="EC" id="3.5.2.6"/>
    </reaction>
</comment>
<gene>
    <name evidence="5" type="ORF">KEG57_16700</name>
</gene>
<dbReference type="PROSITE" id="PS51257">
    <property type="entry name" value="PROKAR_LIPOPROTEIN"/>
    <property type="match status" value="1"/>
</dbReference>
<dbReference type="InterPro" id="IPR000871">
    <property type="entry name" value="Beta-lactam_class-A"/>
</dbReference>
<dbReference type="PANTHER" id="PTHR35333">
    <property type="entry name" value="BETA-LACTAMASE"/>
    <property type="match status" value="1"/>
</dbReference>
<reference evidence="5 6" key="1">
    <citation type="submission" date="2021-04" db="EMBL/GenBank/DDBJ databases">
        <title>Genome analysis of Polyangium sp.</title>
        <authorList>
            <person name="Li Y."/>
            <person name="Wang J."/>
        </authorList>
    </citation>
    <scope>NUCLEOTIDE SEQUENCE [LARGE SCALE GENOMIC DNA]</scope>
    <source>
        <strain evidence="5 6">SDU14</strain>
    </source>
</reference>
<name>A0A9X4ATG1_9BACT</name>
<dbReference type="AlphaFoldDB" id="A0A9X4ATG1"/>
<evidence type="ECO:0000256" key="2">
    <source>
        <dbReference type="SAM" id="MobiDB-lite"/>
    </source>
</evidence>
<dbReference type="Pfam" id="PF13354">
    <property type="entry name" value="Beta-lactamase2"/>
    <property type="match status" value="1"/>
</dbReference>
<keyword evidence="3" id="KW-0732">Signal</keyword>
<dbReference type="GO" id="GO:0030655">
    <property type="term" value="P:beta-lactam antibiotic catabolic process"/>
    <property type="evidence" value="ECO:0007669"/>
    <property type="project" value="InterPro"/>
</dbReference>
<dbReference type="PANTHER" id="PTHR35333:SF5">
    <property type="entry name" value="CONSERVED LIPOPROTEIN LPQF-RELATED"/>
    <property type="match status" value="1"/>
</dbReference>
<accession>A0A9X4ATG1</accession>
<evidence type="ECO:0000259" key="4">
    <source>
        <dbReference type="Pfam" id="PF13354"/>
    </source>
</evidence>
<keyword evidence="6" id="KW-1185">Reference proteome</keyword>
<protein>
    <submittedName>
        <fullName evidence="5">Serine hydrolase</fullName>
    </submittedName>
</protein>
<sequence length="431" mass="46293">MVLRRCVWLVSVALAGCASAAPPVTCPEPEVQAASPPTPRVAAADPDGAPVNAETGAKTPEEALLRLLRAERTDKAWLAKSFADAVPASKLDAIVAQMRASLGALTGLEKTEGGFVAIFEKGRVPTKITIDASGRITSLWFSAPELTVAPPLDATLAQIRRLPGKTSVLVLTDGKTAAEHAADAPLAVGSAFKLAVLAALREQIDGKKLAWDRVVTLRPEDKSLPTGILQSFPDGAPLTVHTLAALMIAQSDNTATDALIHLLGRAAVERHAPGNTPLLTTRELFVLKTQQNAALLERFRAADPAGRRAMRDELRKTPLPSLEAYAHDGPRALDVEWMFTARDLCTLLEKTKDLPVARLNPGLASPKEWDVIAYKGGSEPGILNLSTWAERGGRRHCIVATWNHTEPLDEARFYELYRALLAGARAERQGR</sequence>
<dbReference type="RefSeq" id="WP_272458602.1">
    <property type="nucleotide sequence ID" value="NZ_JAGTJJ010000007.1"/>
</dbReference>